<evidence type="ECO:0000256" key="1">
    <source>
        <dbReference type="ARBA" id="ARBA00022723"/>
    </source>
</evidence>
<evidence type="ECO:0000256" key="2">
    <source>
        <dbReference type="ARBA" id="ARBA00022737"/>
    </source>
</evidence>
<proteinExistence type="predicted"/>
<feature type="compositionally biased region" description="Acidic residues" evidence="5">
    <location>
        <begin position="1"/>
        <end position="11"/>
    </location>
</feature>
<keyword evidence="3" id="KW-0863">Zinc-finger</keyword>
<feature type="domain" description="C2H2-type" evidence="6">
    <location>
        <begin position="317"/>
        <end position="337"/>
    </location>
</feature>
<feature type="region of interest" description="Disordered" evidence="5">
    <location>
        <begin position="1"/>
        <end position="41"/>
    </location>
</feature>
<feature type="domain" description="C2H2-type" evidence="6">
    <location>
        <begin position="251"/>
        <end position="271"/>
    </location>
</feature>
<sequence length="450" mass="50639">MNGLVADDDGWEQVGKPQNKTKPTVKVGHENRRPPQHAKEFPALKIVNGTSANGRPRFKPAIDWVRESRQAGPVQGQASEHQDGTPPRSSIKNFCGICHLQCQSKATIVVHVKEFGHEHYCNLCTRVFVDRNGLRNHVENSAGHEHVCNLCLSAFLDVNGLRNHLQNANNHRFACAICLVGFKSQQDLVQHHATAAKHILCRTCHRKFPNQKERDEHWKKTNKHKHCLMPGCEYDSSNIRLLNKHLRESHHMCSGCEKLFQSQTKLHAHLGTCLASKERDSGLDAAPMLLSTPMGPPPHGMSVHPPQQPLPQVPCSYSCWLCERAMPNASGLIKHLESGNCKMFPDPAVLMTFLGKWWYSVLYMDIGIHVQIRTERVVVKELIKWGQEGIFFPFVCRGEDCGQVFGTLSALAAHIESQACPWEIWKLGLDKMKRDLELKMALDGSIKLPS</sequence>
<keyword evidence="2" id="KW-0677">Repeat</keyword>
<dbReference type="Proteomes" id="UP000799779">
    <property type="component" value="Unassembled WGS sequence"/>
</dbReference>
<feature type="domain" description="C2H2-type" evidence="6">
    <location>
        <begin position="93"/>
        <end position="117"/>
    </location>
</feature>
<dbReference type="AlphaFoldDB" id="A0A6A5VTN1"/>
<dbReference type="EMBL" id="ML977814">
    <property type="protein sequence ID" value="KAF1992740.1"/>
    <property type="molecule type" value="Genomic_DNA"/>
</dbReference>
<feature type="domain" description="C2H2-type" evidence="6">
    <location>
        <begin position="173"/>
        <end position="198"/>
    </location>
</feature>
<dbReference type="GO" id="GO:0005634">
    <property type="term" value="C:nucleus"/>
    <property type="evidence" value="ECO:0007669"/>
    <property type="project" value="TreeGrafter"/>
</dbReference>
<dbReference type="PANTHER" id="PTHR24408">
    <property type="entry name" value="ZINC FINGER PROTEIN"/>
    <property type="match status" value="1"/>
</dbReference>
<feature type="domain" description="C2H2-type" evidence="6">
    <location>
        <begin position="146"/>
        <end position="171"/>
    </location>
</feature>
<dbReference type="GO" id="GO:0008270">
    <property type="term" value="F:zinc ion binding"/>
    <property type="evidence" value="ECO:0007669"/>
    <property type="project" value="UniProtKB-KW"/>
</dbReference>
<dbReference type="OrthoDB" id="6105938at2759"/>
<feature type="domain" description="C2H2-type" evidence="6">
    <location>
        <begin position="119"/>
        <end position="144"/>
    </location>
</feature>
<organism evidence="7 8">
    <name type="scientific">Amniculicola lignicola CBS 123094</name>
    <dbReference type="NCBI Taxonomy" id="1392246"/>
    <lineage>
        <taxon>Eukaryota</taxon>
        <taxon>Fungi</taxon>
        <taxon>Dikarya</taxon>
        <taxon>Ascomycota</taxon>
        <taxon>Pezizomycotina</taxon>
        <taxon>Dothideomycetes</taxon>
        <taxon>Pleosporomycetidae</taxon>
        <taxon>Pleosporales</taxon>
        <taxon>Amniculicolaceae</taxon>
        <taxon>Amniculicola</taxon>
    </lineage>
</organism>
<dbReference type="Gene3D" id="3.30.160.60">
    <property type="entry name" value="Classic Zinc Finger"/>
    <property type="match status" value="1"/>
</dbReference>
<dbReference type="SMART" id="SM00355">
    <property type="entry name" value="ZnF_C2H2"/>
    <property type="match status" value="9"/>
</dbReference>
<dbReference type="PANTHER" id="PTHR24408:SF58">
    <property type="entry name" value="TRANSCRIPTION FACTOR (TFIIIA), PUTATIVE (AFU_ORTHOLOGUE AFUA_1G05150)-RELATED"/>
    <property type="match status" value="1"/>
</dbReference>
<accession>A0A6A5VTN1</accession>
<feature type="domain" description="C2H2-type" evidence="6">
    <location>
        <begin position="394"/>
        <end position="416"/>
    </location>
</feature>
<evidence type="ECO:0000256" key="3">
    <source>
        <dbReference type="ARBA" id="ARBA00022771"/>
    </source>
</evidence>
<feature type="domain" description="C2H2-type" evidence="6">
    <location>
        <begin position="199"/>
        <end position="224"/>
    </location>
</feature>
<gene>
    <name evidence="7" type="ORF">P154DRAFT_452113</name>
</gene>
<feature type="domain" description="C2H2-type" evidence="6">
    <location>
        <begin position="225"/>
        <end position="250"/>
    </location>
</feature>
<dbReference type="GO" id="GO:0043565">
    <property type="term" value="F:sequence-specific DNA binding"/>
    <property type="evidence" value="ECO:0007669"/>
    <property type="project" value="TreeGrafter"/>
</dbReference>
<evidence type="ECO:0000259" key="6">
    <source>
        <dbReference type="SMART" id="SM00355"/>
    </source>
</evidence>
<reference evidence="7" key="1">
    <citation type="journal article" date="2020" name="Stud. Mycol.">
        <title>101 Dothideomycetes genomes: a test case for predicting lifestyles and emergence of pathogens.</title>
        <authorList>
            <person name="Haridas S."/>
            <person name="Albert R."/>
            <person name="Binder M."/>
            <person name="Bloem J."/>
            <person name="Labutti K."/>
            <person name="Salamov A."/>
            <person name="Andreopoulos B."/>
            <person name="Baker S."/>
            <person name="Barry K."/>
            <person name="Bills G."/>
            <person name="Bluhm B."/>
            <person name="Cannon C."/>
            <person name="Castanera R."/>
            <person name="Culley D."/>
            <person name="Daum C."/>
            <person name="Ezra D."/>
            <person name="Gonzalez J."/>
            <person name="Henrissat B."/>
            <person name="Kuo A."/>
            <person name="Liang C."/>
            <person name="Lipzen A."/>
            <person name="Lutzoni F."/>
            <person name="Magnuson J."/>
            <person name="Mondo S."/>
            <person name="Nolan M."/>
            <person name="Ohm R."/>
            <person name="Pangilinan J."/>
            <person name="Park H.-J."/>
            <person name="Ramirez L."/>
            <person name="Alfaro M."/>
            <person name="Sun H."/>
            <person name="Tritt A."/>
            <person name="Yoshinaga Y."/>
            <person name="Zwiers L.-H."/>
            <person name="Turgeon B."/>
            <person name="Goodwin S."/>
            <person name="Spatafora J."/>
            <person name="Crous P."/>
            <person name="Grigoriev I."/>
        </authorList>
    </citation>
    <scope>NUCLEOTIDE SEQUENCE</scope>
    <source>
        <strain evidence="7">CBS 123094</strain>
    </source>
</reference>
<name>A0A6A5VTN1_9PLEO</name>
<evidence type="ECO:0000256" key="4">
    <source>
        <dbReference type="ARBA" id="ARBA00022833"/>
    </source>
</evidence>
<evidence type="ECO:0000256" key="5">
    <source>
        <dbReference type="SAM" id="MobiDB-lite"/>
    </source>
</evidence>
<evidence type="ECO:0000313" key="7">
    <source>
        <dbReference type="EMBL" id="KAF1992740.1"/>
    </source>
</evidence>
<dbReference type="GO" id="GO:0000981">
    <property type="term" value="F:DNA-binding transcription factor activity, RNA polymerase II-specific"/>
    <property type="evidence" value="ECO:0007669"/>
    <property type="project" value="TreeGrafter"/>
</dbReference>
<dbReference type="InterPro" id="IPR013087">
    <property type="entry name" value="Znf_C2H2_type"/>
</dbReference>
<keyword evidence="8" id="KW-1185">Reference proteome</keyword>
<dbReference type="Pfam" id="PF12874">
    <property type="entry name" value="zf-met"/>
    <property type="match status" value="1"/>
</dbReference>
<evidence type="ECO:0000313" key="8">
    <source>
        <dbReference type="Proteomes" id="UP000799779"/>
    </source>
</evidence>
<protein>
    <recommendedName>
        <fullName evidence="6">C2H2-type domain-containing protein</fullName>
    </recommendedName>
</protein>
<keyword evidence="1" id="KW-0479">Metal-binding</keyword>
<feature type="compositionally biased region" description="Basic and acidic residues" evidence="5">
    <location>
        <begin position="27"/>
        <end position="41"/>
    </location>
</feature>
<keyword evidence="4" id="KW-0862">Zinc</keyword>